<dbReference type="InterPro" id="IPR047610">
    <property type="entry name" value="ImuA_translesion"/>
</dbReference>
<dbReference type="PIRSF" id="PIRSF037290">
    <property type="entry name" value="UCP037290"/>
    <property type="match status" value="1"/>
</dbReference>
<evidence type="ECO:0000313" key="2">
    <source>
        <dbReference type="Proteomes" id="UP000070250"/>
    </source>
</evidence>
<dbReference type="SUPFAM" id="SSF52540">
    <property type="entry name" value="P-loop containing nucleoside triphosphate hydrolases"/>
    <property type="match status" value="1"/>
</dbReference>
<dbReference type="KEGG" id="sdf:ACG33_05405"/>
<dbReference type="OrthoDB" id="9811176at2"/>
<gene>
    <name evidence="1" type="ORF">ACG33_05405</name>
</gene>
<organism evidence="1 2">
    <name type="scientific">Steroidobacter denitrificans</name>
    <dbReference type="NCBI Taxonomy" id="465721"/>
    <lineage>
        <taxon>Bacteria</taxon>
        <taxon>Pseudomonadati</taxon>
        <taxon>Pseudomonadota</taxon>
        <taxon>Gammaproteobacteria</taxon>
        <taxon>Steroidobacterales</taxon>
        <taxon>Steroidobacteraceae</taxon>
        <taxon>Steroidobacter</taxon>
    </lineage>
</organism>
<dbReference type="STRING" id="465721.ACG33_05405"/>
<dbReference type="Proteomes" id="UP000070250">
    <property type="component" value="Chromosome"/>
</dbReference>
<dbReference type="AlphaFoldDB" id="A0A127F7X6"/>
<dbReference type="InterPro" id="IPR027417">
    <property type="entry name" value="P-loop_NTPase"/>
</dbReference>
<name>A0A127F7X6_STEDE</name>
<sequence length="211" mass="22129">MAIDLHALPGVWPAESLTHAFGPSIPSGDAQLDAVLGGGWPSPALLELLTDHYGIGELTLILPLVKSLIAARPGAAAVWINPPYELHALALIQHGLDPAGQWIASDLHEHDAAWTFEASLRSGACSIVIGWLSHPGIAILRRLKLAAGTGRTTAVLFRPGSAADAPSPAAARLLLTAQPPCLAVHLLKIQGRAPAKLRLDLRSRIEQGSTP</sequence>
<dbReference type="RefSeq" id="WP_066919355.1">
    <property type="nucleotide sequence ID" value="NZ_CP011971.1"/>
</dbReference>
<dbReference type="EMBL" id="CP011971">
    <property type="protein sequence ID" value="AMN46542.1"/>
    <property type="molecule type" value="Genomic_DNA"/>
</dbReference>
<keyword evidence="2" id="KW-1185">Reference proteome</keyword>
<accession>A0A127F7X6</accession>
<evidence type="ECO:0000313" key="1">
    <source>
        <dbReference type="EMBL" id="AMN46542.1"/>
    </source>
</evidence>
<dbReference type="InterPro" id="IPR017166">
    <property type="entry name" value="UCP037290"/>
</dbReference>
<reference evidence="1 2" key="1">
    <citation type="submission" date="2015-06" db="EMBL/GenBank/DDBJ databases">
        <title>A Comprehensive Approach to Explore the Metabolic and Phylogenetic Diversity of Bacterial Steroid Degradation in the Environment: Testosterone as an Example.</title>
        <authorList>
            <person name="Yang F.-C."/>
            <person name="Chen Y.-L."/>
            <person name="Yu C.-P."/>
            <person name="Tang S.-L."/>
            <person name="Wang P.-H."/>
            <person name="Ismail W."/>
            <person name="Wang C.-H."/>
            <person name="Yang C.-Y."/>
            <person name="Chiang Y.-R."/>
        </authorList>
    </citation>
    <scope>NUCLEOTIDE SEQUENCE [LARGE SCALE GENOMIC DNA]</scope>
    <source>
        <strain evidence="1 2">DSM 18526</strain>
    </source>
</reference>
<evidence type="ECO:0008006" key="3">
    <source>
        <dbReference type="Google" id="ProtNLM"/>
    </source>
</evidence>
<proteinExistence type="predicted"/>
<dbReference type="NCBIfam" id="NF033429">
    <property type="entry name" value="ImuA_translesion"/>
    <property type="match status" value="1"/>
</dbReference>
<dbReference type="Gene3D" id="3.40.50.300">
    <property type="entry name" value="P-loop containing nucleotide triphosphate hydrolases"/>
    <property type="match status" value="1"/>
</dbReference>
<protein>
    <recommendedName>
        <fullName evidence="3">SOS cell division inhibitor SulA</fullName>
    </recommendedName>
</protein>